<comment type="subcellular location">
    <subcellularLocation>
        <location evidence="1">Periplasm</location>
    </subcellularLocation>
</comment>
<feature type="chain" id="PRO_5013093850" evidence="4">
    <location>
        <begin position="24"/>
        <end position="338"/>
    </location>
</feature>
<evidence type="ECO:0000256" key="1">
    <source>
        <dbReference type="ARBA" id="ARBA00004418"/>
    </source>
</evidence>
<dbReference type="EMBL" id="MDET01000058">
    <property type="protein sequence ID" value="OQM73488.1"/>
    <property type="molecule type" value="Genomic_DNA"/>
</dbReference>
<evidence type="ECO:0000256" key="4">
    <source>
        <dbReference type="SAM" id="SignalP"/>
    </source>
</evidence>
<dbReference type="OrthoDB" id="9806288at2"/>
<evidence type="ECO:0000259" key="5">
    <source>
        <dbReference type="Pfam" id="PF09084"/>
    </source>
</evidence>
<organism evidence="6 7">
    <name type="scientific">Manganibacter manganicus</name>
    <dbReference type="NCBI Taxonomy" id="1873176"/>
    <lineage>
        <taxon>Bacteria</taxon>
        <taxon>Pseudomonadati</taxon>
        <taxon>Pseudomonadota</taxon>
        <taxon>Alphaproteobacteria</taxon>
        <taxon>Hyphomicrobiales</taxon>
        <taxon>Phyllobacteriaceae</taxon>
        <taxon>Manganibacter</taxon>
    </lineage>
</organism>
<dbReference type="GO" id="GO:0042597">
    <property type="term" value="C:periplasmic space"/>
    <property type="evidence" value="ECO:0007669"/>
    <property type="project" value="UniProtKB-SubCell"/>
</dbReference>
<dbReference type="RefSeq" id="WP_080921500.1">
    <property type="nucleotide sequence ID" value="NZ_MDET01000058.1"/>
</dbReference>
<dbReference type="GO" id="GO:0042918">
    <property type="term" value="P:alkanesulfonate transmembrane transport"/>
    <property type="evidence" value="ECO:0007669"/>
    <property type="project" value="TreeGrafter"/>
</dbReference>
<sequence length="338" mass="35247">MKLMTKLAAALAVVLAVGGVAEAKSKVTLAVGGAACLCYLPTVLAKQLGAYEKAGVDVDLVDFKGGSQSLTAVLGGSADVVSGYFDHTVALAAKKQQLQAFVVYDQFPGLVLVVAPGQTGKIKTTKDLDGKKVGVSAPGSSTDFFLKYQLKKAGLAPTAAAVIGVGLGATSIAAMEQGQIDAAVMLDPAVTVLQTKYKDLGILVDTRTQKDTEAVFGGDYPGGAFYTRPEWMAEHPEETQALTNAMVSTLNWIHSHSAEDIMAKMPANLVGPDKEAYLAALKNTLPMYSKTGLMDAKGAQAVLDVFEGGSPDVANAHVDITKTYTNAYVEKAKPVTLD</sequence>
<feature type="domain" description="SsuA/THI5-like" evidence="5">
    <location>
        <begin position="41"/>
        <end position="256"/>
    </location>
</feature>
<keyword evidence="7" id="KW-1185">Reference proteome</keyword>
<proteinExistence type="inferred from homology"/>
<dbReference type="Pfam" id="PF09084">
    <property type="entry name" value="NMT1"/>
    <property type="match status" value="1"/>
</dbReference>
<name>A0A1V8RJV8_9HYPH</name>
<evidence type="ECO:0000313" key="7">
    <source>
        <dbReference type="Proteomes" id="UP000191905"/>
    </source>
</evidence>
<evidence type="ECO:0000313" key="6">
    <source>
        <dbReference type="EMBL" id="OQM73488.1"/>
    </source>
</evidence>
<gene>
    <name evidence="6" type="ORF">BFN67_07740</name>
</gene>
<dbReference type="SUPFAM" id="SSF53850">
    <property type="entry name" value="Periplasmic binding protein-like II"/>
    <property type="match status" value="1"/>
</dbReference>
<comment type="caution">
    <text evidence="6">The sequence shown here is derived from an EMBL/GenBank/DDBJ whole genome shotgun (WGS) entry which is preliminary data.</text>
</comment>
<accession>A0A1V8RJV8</accession>
<dbReference type="Proteomes" id="UP000191905">
    <property type="component" value="Unassembled WGS sequence"/>
</dbReference>
<evidence type="ECO:0000256" key="2">
    <source>
        <dbReference type="ARBA" id="ARBA00010742"/>
    </source>
</evidence>
<reference evidence="6 7" key="1">
    <citation type="journal article" date="2016" name="Int. J. Syst. Evol. Microbiol.">
        <title>Pseudaminobacter manganicus sp. nov., isolated from sludge of a manganese mine.</title>
        <authorList>
            <person name="Li J."/>
            <person name="Huang J."/>
            <person name="Liao S."/>
            <person name="Wang G."/>
        </authorList>
    </citation>
    <scope>NUCLEOTIDE SEQUENCE [LARGE SCALE GENOMIC DNA]</scope>
    <source>
        <strain evidence="6 7">JH-7</strain>
    </source>
</reference>
<dbReference type="AlphaFoldDB" id="A0A1V8RJV8"/>
<dbReference type="Gene3D" id="3.40.190.10">
    <property type="entry name" value="Periplasmic binding protein-like II"/>
    <property type="match status" value="2"/>
</dbReference>
<comment type="similarity">
    <text evidence="2">Belongs to the bacterial solute-binding protein SsuA/TauA family.</text>
</comment>
<evidence type="ECO:0000256" key="3">
    <source>
        <dbReference type="ARBA" id="ARBA00022729"/>
    </source>
</evidence>
<feature type="signal peptide" evidence="4">
    <location>
        <begin position="1"/>
        <end position="23"/>
    </location>
</feature>
<dbReference type="PANTHER" id="PTHR30024">
    <property type="entry name" value="ALIPHATIC SULFONATES-BINDING PROTEIN-RELATED"/>
    <property type="match status" value="1"/>
</dbReference>
<dbReference type="STRING" id="1873176.BFN67_07740"/>
<dbReference type="InterPro" id="IPR015168">
    <property type="entry name" value="SsuA/THI5"/>
</dbReference>
<keyword evidence="3 4" id="KW-0732">Signal</keyword>
<dbReference type="PANTHER" id="PTHR30024:SF47">
    <property type="entry name" value="TAURINE-BINDING PERIPLASMIC PROTEIN"/>
    <property type="match status" value="1"/>
</dbReference>
<protein>
    <submittedName>
        <fullName evidence="6">ABC transporter substrate-binding protein</fullName>
    </submittedName>
</protein>